<sequence>MKEKINELKAAFVKASTDKERDDIDRQMQELIDIDGDKFAASLVESAKDTADKATELAMKQKLQDIIPAVSLVYIAKTYFNKTDAWLYQRINGNTVNGKPARFTQAEIDKLKYALNDLSKKLGSVSISL</sequence>
<organism evidence="1 2">
    <name type="scientific">Dysgonomonas termitidis</name>
    <dbReference type="NCBI Taxonomy" id="1516126"/>
    <lineage>
        <taxon>Bacteria</taxon>
        <taxon>Pseudomonadati</taxon>
        <taxon>Bacteroidota</taxon>
        <taxon>Bacteroidia</taxon>
        <taxon>Bacteroidales</taxon>
        <taxon>Dysgonomonadaceae</taxon>
        <taxon>Dysgonomonas</taxon>
    </lineage>
</organism>
<protein>
    <submittedName>
        <fullName evidence="1">DUF5053 domain-containing protein</fullName>
    </submittedName>
</protein>
<dbReference type="RefSeq" id="WP_379993281.1">
    <property type="nucleotide sequence ID" value="NZ_JBHSGN010000002.1"/>
</dbReference>
<dbReference type="EMBL" id="JBHSGN010000002">
    <property type="protein sequence ID" value="MFC4672097.1"/>
    <property type="molecule type" value="Genomic_DNA"/>
</dbReference>
<dbReference type="InterPro" id="IPR032483">
    <property type="entry name" value="DUF5053"/>
</dbReference>
<dbReference type="Proteomes" id="UP001596023">
    <property type="component" value="Unassembled WGS sequence"/>
</dbReference>
<evidence type="ECO:0000313" key="2">
    <source>
        <dbReference type="Proteomes" id="UP001596023"/>
    </source>
</evidence>
<reference evidence="2" key="1">
    <citation type="journal article" date="2019" name="Int. J. Syst. Evol. Microbiol.">
        <title>The Global Catalogue of Microorganisms (GCM) 10K type strain sequencing project: providing services to taxonomists for standard genome sequencing and annotation.</title>
        <authorList>
            <consortium name="The Broad Institute Genomics Platform"/>
            <consortium name="The Broad Institute Genome Sequencing Center for Infectious Disease"/>
            <person name="Wu L."/>
            <person name="Ma J."/>
        </authorList>
    </citation>
    <scope>NUCLEOTIDE SEQUENCE [LARGE SCALE GENOMIC DNA]</scope>
    <source>
        <strain evidence="2">CCUG 66188</strain>
    </source>
</reference>
<keyword evidence="2" id="KW-1185">Reference proteome</keyword>
<comment type="caution">
    <text evidence="1">The sequence shown here is derived from an EMBL/GenBank/DDBJ whole genome shotgun (WGS) entry which is preliminary data.</text>
</comment>
<dbReference type="Pfam" id="PF16476">
    <property type="entry name" value="DUF5053"/>
    <property type="match status" value="1"/>
</dbReference>
<name>A0ABV9KPX8_9BACT</name>
<accession>A0ABV9KPX8</accession>
<evidence type="ECO:0000313" key="1">
    <source>
        <dbReference type="EMBL" id="MFC4672097.1"/>
    </source>
</evidence>
<proteinExistence type="predicted"/>
<gene>
    <name evidence="1" type="ORF">ACFO6W_00165</name>
</gene>